<sequence length="330" mass="36794">MSRKRKPKYIRIFVLTLFIVFLANGAYKTVSNFLPFILSRPFRGISSPLRGPQSQDSSPAGIKEPISLNSIKEELYSPYAILIRLKDNKVAFRTRSEERIYPASLTKIMTAIIAMENISDLKESVILPENIFPSLYAANASMAGFLPGEKVTVIDLLYGTLLPSGADASMGLALRVSGSEDEFVKLMNKKAKQLGMNDTHFTNVCGLYDDNHYTTVKDISVLLEYALKNKTFREVFTSARHSTAGTNMHPDGITYYSTMFEKMDTYEFDGGRILGGKTGYTRESGLCLASLAEKNGNEYILITAGAPGDHLTKQYHIMDAFMVYGKYLKK</sequence>
<dbReference type="InterPro" id="IPR012338">
    <property type="entry name" value="Beta-lactam/transpept-like"/>
</dbReference>
<dbReference type="InterPro" id="IPR001967">
    <property type="entry name" value="Peptidase_S11_N"/>
</dbReference>
<evidence type="ECO:0000256" key="1">
    <source>
        <dbReference type="ARBA" id="ARBA00007164"/>
    </source>
</evidence>
<dbReference type="PRINTS" id="PR00725">
    <property type="entry name" value="DADACBPTASE1"/>
</dbReference>
<dbReference type="PANTHER" id="PTHR21581">
    <property type="entry name" value="D-ALANYL-D-ALANINE CARBOXYPEPTIDASE"/>
    <property type="match status" value="1"/>
</dbReference>
<dbReference type="EMBL" id="VSSQ01020630">
    <property type="protein sequence ID" value="MPM65642.1"/>
    <property type="molecule type" value="Genomic_DNA"/>
</dbReference>
<keyword evidence="2" id="KW-0732">Signal</keyword>
<evidence type="ECO:0000256" key="5">
    <source>
        <dbReference type="ARBA" id="ARBA00022984"/>
    </source>
</evidence>
<gene>
    <name evidence="8" type="ORF">SDC9_112539</name>
</gene>
<dbReference type="Gene3D" id="3.40.710.10">
    <property type="entry name" value="DD-peptidase/beta-lactamase superfamily"/>
    <property type="match status" value="1"/>
</dbReference>
<dbReference type="GO" id="GO:0006508">
    <property type="term" value="P:proteolysis"/>
    <property type="evidence" value="ECO:0007669"/>
    <property type="project" value="InterPro"/>
</dbReference>
<accession>A0A645BK93</accession>
<dbReference type="Pfam" id="PF00768">
    <property type="entry name" value="Peptidase_S11"/>
    <property type="match status" value="1"/>
</dbReference>
<proteinExistence type="inferred from homology"/>
<name>A0A645BK93_9ZZZZ</name>
<dbReference type="InterPro" id="IPR018044">
    <property type="entry name" value="Peptidase_S11"/>
</dbReference>
<comment type="similarity">
    <text evidence="1">Belongs to the peptidase S11 family.</text>
</comment>
<organism evidence="8">
    <name type="scientific">bioreactor metagenome</name>
    <dbReference type="NCBI Taxonomy" id="1076179"/>
    <lineage>
        <taxon>unclassified sequences</taxon>
        <taxon>metagenomes</taxon>
        <taxon>ecological metagenomes</taxon>
    </lineage>
</organism>
<keyword evidence="6" id="KW-0961">Cell wall biogenesis/degradation</keyword>
<dbReference type="GO" id="GO:0008360">
    <property type="term" value="P:regulation of cell shape"/>
    <property type="evidence" value="ECO:0007669"/>
    <property type="project" value="UniProtKB-KW"/>
</dbReference>
<dbReference type="GO" id="GO:0009002">
    <property type="term" value="F:serine-type D-Ala-D-Ala carboxypeptidase activity"/>
    <property type="evidence" value="ECO:0007669"/>
    <property type="project" value="InterPro"/>
</dbReference>
<evidence type="ECO:0000256" key="4">
    <source>
        <dbReference type="ARBA" id="ARBA00022960"/>
    </source>
</evidence>
<reference evidence="8" key="1">
    <citation type="submission" date="2019-08" db="EMBL/GenBank/DDBJ databases">
        <authorList>
            <person name="Kucharzyk K."/>
            <person name="Murdoch R.W."/>
            <person name="Higgins S."/>
            <person name="Loffler F."/>
        </authorList>
    </citation>
    <scope>NUCLEOTIDE SEQUENCE</scope>
</reference>
<protein>
    <recommendedName>
        <fullName evidence="7">Peptidase S11 D-alanyl-D-alanine carboxypeptidase A N-terminal domain-containing protein</fullName>
    </recommendedName>
</protein>
<keyword evidence="3" id="KW-0378">Hydrolase</keyword>
<comment type="caution">
    <text evidence="8">The sequence shown here is derived from an EMBL/GenBank/DDBJ whole genome shotgun (WGS) entry which is preliminary data.</text>
</comment>
<evidence type="ECO:0000256" key="2">
    <source>
        <dbReference type="ARBA" id="ARBA00022729"/>
    </source>
</evidence>
<evidence type="ECO:0000256" key="6">
    <source>
        <dbReference type="ARBA" id="ARBA00023316"/>
    </source>
</evidence>
<dbReference type="GO" id="GO:0071555">
    <property type="term" value="P:cell wall organization"/>
    <property type="evidence" value="ECO:0007669"/>
    <property type="project" value="UniProtKB-KW"/>
</dbReference>
<dbReference type="AlphaFoldDB" id="A0A645BK93"/>
<evidence type="ECO:0000256" key="3">
    <source>
        <dbReference type="ARBA" id="ARBA00022801"/>
    </source>
</evidence>
<dbReference type="SUPFAM" id="SSF56601">
    <property type="entry name" value="beta-lactamase/transpeptidase-like"/>
    <property type="match status" value="1"/>
</dbReference>
<dbReference type="GO" id="GO:0009252">
    <property type="term" value="P:peptidoglycan biosynthetic process"/>
    <property type="evidence" value="ECO:0007669"/>
    <property type="project" value="UniProtKB-KW"/>
</dbReference>
<dbReference type="PANTHER" id="PTHR21581:SF6">
    <property type="entry name" value="TRAFFICKING PROTEIN PARTICLE COMPLEX SUBUNIT 12"/>
    <property type="match status" value="1"/>
</dbReference>
<feature type="domain" description="Peptidase S11 D-alanyl-D-alanine carboxypeptidase A N-terminal" evidence="7">
    <location>
        <begin position="74"/>
        <end position="307"/>
    </location>
</feature>
<evidence type="ECO:0000259" key="7">
    <source>
        <dbReference type="Pfam" id="PF00768"/>
    </source>
</evidence>
<keyword evidence="4" id="KW-0133">Cell shape</keyword>
<evidence type="ECO:0000313" key="8">
    <source>
        <dbReference type="EMBL" id="MPM65642.1"/>
    </source>
</evidence>
<keyword evidence="5" id="KW-0573">Peptidoglycan synthesis</keyword>